<reference evidence="1" key="1">
    <citation type="submission" date="2014-11" db="EMBL/GenBank/DDBJ databases">
        <authorList>
            <person name="Amaro Gonzalez C."/>
        </authorList>
    </citation>
    <scope>NUCLEOTIDE SEQUENCE</scope>
</reference>
<proteinExistence type="predicted"/>
<organism evidence="1">
    <name type="scientific">Anguilla anguilla</name>
    <name type="common">European freshwater eel</name>
    <name type="synonym">Muraena anguilla</name>
    <dbReference type="NCBI Taxonomy" id="7936"/>
    <lineage>
        <taxon>Eukaryota</taxon>
        <taxon>Metazoa</taxon>
        <taxon>Chordata</taxon>
        <taxon>Craniata</taxon>
        <taxon>Vertebrata</taxon>
        <taxon>Euteleostomi</taxon>
        <taxon>Actinopterygii</taxon>
        <taxon>Neopterygii</taxon>
        <taxon>Teleostei</taxon>
        <taxon>Anguilliformes</taxon>
        <taxon>Anguillidae</taxon>
        <taxon>Anguilla</taxon>
    </lineage>
</organism>
<sequence length="36" mass="4263">MFLPCVCGVCHHHRVIKLKRRKKNSFFPPFISLPLI</sequence>
<reference evidence="1" key="2">
    <citation type="journal article" date="2015" name="Fish Shellfish Immunol.">
        <title>Early steps in the European eel (Anguilla anguilla)-Vibrio vulnificus interaction in the gills: Role of the RtxA13 toxin.</title>
        <authorList>
            <person name="Callol A."/>
            <person name="Pajuelo D."/>
            <person name="Ebbesson L."/>
            <person name="Teles M."/>
            <person name="MacKenzie S."/>
            <person name="Amaro C."/>
        </authorList>
    </citation>
    <scope>NUCLEOTIDE SEQUENCE</scope>
</reference>
<evidence type="ECO:0000313" key="1">
    <source>
        <dbReference type="EMBL" id="JAH38562.1"/>
    </source>
</evidence>
<dbReference type="EMBL" id="GBXM01070015">
    <property type="protein sequence ID" value="JAH38562.1"/>
    <property type="molecule type" value="Transcribed_RNA"/>
</dbReference>
<name>A0A0E9SBF4_ANGAN</name>
<protein>
    <submittedName>
        <fullName evidence="1">Uncharacterized protein</fullName>
    </submittedName>
</protein>
<dbReference type="AlphaFoldDB" id="A0A0E9SBF4"/>
<accession>A0A0E9SBF4</accession>